<protein>
    <recommendedName>
        <fullName evidence="1">Thg1 C-terminal domain-containing protein</fullName>
    </recommendedName>
</protein>
<keyword evidence="3" id="KW-1185">Reference proteome</keyword>
<comment type="caution">
    <text evidence="2">The sequence shown here is derived from an EMBL/GenBank/DDBJ whole genome shotgun (WGS) entry which is preliminary data.</text>
</comment>
<evidence type="ECO:0000313" key="3">
    <source>
        <dbReference type="Proteomes" id="UP000604825"/>
    </source>
</evidence>
<organism evidence="2 3">
    <name type="scientific">Miscanthus lutarioriparius</name>
    <dbReference type="NCBI Taxonomy" id="422564"/>
    <lineage>
        <taxon>Eukaryota</taxon>
        <taxon>Viridiplantae</taxon>
        <taxon>Streptophyta</taxon>
        <taxon>Embryophyta</taxon>
        <taxon>Tracheophyta</taxon>
        <taxon>Spermatophyta</taxon>
        <taxon>Magnoliopsida</taxon>
        <taxon>Liliopsida</taxon>
        <taxon>Poales</taxon>
        <taxon>Poaceae</taxon>
        <taxon>PACMAD clade</taxon>
        <taxon>Panicoideae</taxon>
        <taxon>Andropogonodae</taxon>
        <taxon>Andropogoneae</taxon>
        <taxon>Saccharinae</taxon>
        <taxon>Miscanthus</taxon>
    </lineage>
</organism>
<name>A0A811MZ08_9POAL</name>
<dbReference type="Proteomes" id="UP000604825">
    <property type="component" value="Unassembled WGS sequence"/>
</dbReference>
<dbReference type="AlphaFoldDB" id="A0A811MZ08"/>
<sequence>MESGDKFGTNSRGHINNQYNTCFWMLVKSAKSEQELQLALKGTFAKDKNELLAQQFQINYDDEPAMFRKGCSVYREKVETAVKIDDYGEPIKRPRLQVTAAHVDIIGPEFWENHRHILREGKNLRWFVKKSGIKHIFCPCNWIAVRINARQFDQ</sequence>
<dbReference type="GO" id="GO:0008193">
    <property type="term" value="F:tRNA guanylyltransferase activity"/>
    <property type="evidence" value="ECO:0007669"/>
    <property type="project" value="InterPro"/>
</dbReference>
<dbReference type="GO" id="GO:0000287">
    <property type="term" value="F:magnesium ion binding"/>
    <property type="evidence" value="ECO:0007669"/>
    <property type="project" value="InterPro"/>
</dbReference>
<accession>A0A811MZ08</accession>
<dbReference type="PANTHER" id="PTHR12729:SF6">
    <property type="entry name" value="TRNA(HIS) GUANYLYLTRANSFERASE-RELATED"/>
    <property type="match status" value="1"/>
</dbReference>
<reference evidence="2" key="1">
    <citation type="submission" date="2020-10" db="EMBL/GenBank/DDBJ databases">
        <authorList>
            <person name="Han B."/>
            <person name="Lu T."/>
            <person name="Zhao Q."/>
            <person name="Huang X."/>
            <person name="Zhao Y."/>
        </authorList>
    </citation>
    <scope>NUCLEOTIDE SEQUENCE</scope>
</reference>
<dbReference type="InterPro" id="IPR025845">
    <property type="entry name" value="Thg1_C_dom"/>
</dbReference>
<proteinExistence type="predicted"/>
<dbReference type="InterPro" id="IPR007537">
    <property type="entry name" value="tRNAHis_GuaTrfase_Thg1"/>
</dbReference>
<gene>
    <name evidence="2" type="ORF">NCGR_LOCUS10093</name>
</gene>
<evidence type="ECO:0000259" key="1">
    <source>
        <dbReference type="Pfam" id="PF14413"/>
    </source>
</evidence>
<evidence type="ECO:0000313" key="2">
    <source>
        <dbReference type="EMBL" id="CAD6214805.1"/>
    </source>
</evidence>
<dbReference type="InterPro" id="IPR038469">
    <property type="entry name" value="tRNAHis_GuaTrfase_Thg1_sf"/>
</dbReference>
<dbReference type="Gene3D" id="3.30.70.3000">
    <property type="match status" value="1"/>
</dbReference>
<dbReference type="Pfam" id="PF14413">
    <property type="entry name" value="Thg1C"/>
    <property type="match status" value="1"/>
</dbReference>
<dbReference type="GO" id="GO:0006400">
    <property type="term" value="P:tRNA modification"/>
    <property type="evidence" value="ECO:0007669"/>
    <property type="project" value="InterPro"/>
</dbReference>
<dbReference type="PANTHER" id="PTHR12729">
    <property type="entry name" value="TRNA(HIS) GUANYLYLTRANSFERASE-RELATED"/>
    <property type="match status" value="1"/>
</dbReference>
<dbReference type="OrthoDB" id="62560at2759"/>
<dbReference type="EMBL" id="CAJGYO010000002">
    <property type="protein sequence ID" value="CAD6214805.1"/>
    <property type="molecule type" value="Genomic_DNA"/>
</dbReference>
<feature type="domain" description="Thg1 C-terminal" evidence="1">
    <location>
        <begin position="13"/>
        <end position="106"/>
    </location>
</feature>